<accession>A0ABM0MGC4</accession>
<protein>
    <submittedName>
        <fullName evidence="9">E3 ubiquitin-protein ligase CHFR-like</fullName>
    </submittedName>
</protein>
<evidence type="ECO:0000256" key="3">
    <source>
        <dbReference type="ARBA" id="ARBA00022786"/>
    </source>
</evidence>
<dbReference type="Pfam" id="PF17979">
    <property type="entry name" value="zf-CRD"/>
    <property type="match status" value="1"/>
</dbReference>
<evidence type="ECO:0000256" key="6">
    <source>
        <dbReference type="SAM" id="MobiDB-lite"/>
    </source>
</evidence>
<organism evidence="8 9">
    <name type="scientific">Saccoglossus kowalevskii</name>
    <name type="common">Acorn worm</name>
    <dbReference type="NCBI Taxonomy" id="10224"/>
    <lineage>
        <taxon>Eukaryota</taxon>
        <taxon>Metazoa</taxon>
        <taxon>Hemichordata</taxon>
        <taxon>Enteropneusta</taxon>
        <taxon>Harrimaniidae</taxon>
        <taxon>Saccoglossus</taxon>
    </lineage>
</organism>
<keyword evidence="8" id="KW-1185">Reference proteome</keyword>
<dbReference type="Proteomes" id="UP000694865">
    <property type="component" value="Unplaced"/>
</dbReference>
<feature type="domain" description="E3 ubiquitin-protein ligase CHFR cysteine rich" evidence="7">
    <location>
        <begin position="248"/>
        <end position="294"/>
    </location>
</feature>
<dbReference type="GeneID" id="102801361"/>
<evidence type="ECO:0000256" key="1">
    <source>
        <dbReference type="ARBA" id="ARBA00004123"/>
    </source>
</evidence>
<evidence type="ECO:0000256" key="4">
    <source>
        <dbReference type="ARBA" id="ARBA00023242"/>
    </source>
</evidence>
<comment type="subcellular location">
    <subcellularLocation>
        <location evidence="1">Nucleus</location>
    </subcellularLocation>
</comment>
<feature type="compositionally biased region" description="Low complexity" evidence="6">
    <location>
        <begin position="176"/>
        <end position="195"/>
    </location>
</feature>
<evidence type="ECO:0000313" key="9">
    <source>
        <dbReference type="RefSeq" id="XP_006819065.1"/>
    </source>
</evidence>
<dbReference type="Gene3D" id="3.30.40.140">
    <property type="match status" value="1"/>
</dbReference>
<dbReference type="InterPro" id="IPR040909">
    <property type="entry name" value="CHFR_Znf-CRD"/>
</dbReference>
<keyword evidence="4" id="KW-0539">Nucleus</keyword>
<name>A0ABM0MGC4_SACKO</name>
<feature type="compositionally biased region" description="Polar residues" evidence="6">
    <location>
        <begin position="149"/>
        <end position="168"/>
    </location>
</feature>
<keyword evidence="5" id="KW-0131">Cell cycle</keyword>
<keyword evidence="3" id="KW-0833">Ubl conjugation pathway</keyword>
<evidence type="ECO:0000259" key="7">
    <source>
        <dbReference type="Pfam" id="PF17979"/>
    </source>
</evidence>
<dbReference type="RefSeq" id="XP_006819065.1">
    <property type="nucleotide sequence ID" value="XM_006819002.1"/>
</dbReference>
<dbReference type="PANTHER" id="PTHR16079:SF4">
    <property type="entry name" value="E3 UBIQUITIN-PROTEIN LIGASE CHFR"/>
    <property type="match status" value="1"/>
</dbReference>
<reference evidence="9" key="1">
    <citation type="submission" date="2025-08" db="UniProtKB">
        <authorList>
            <consortium name="RefSeq"/>
        </authorList>
    </citation>
    <scope>IDENTIFICATION</scope>
    <source>
        <tissue evidence="9">Testes</tissue>
    </source>
</reference>
<keyword evidence="2" id="KW-0808">Transferase</keyword>
<feature type="region of interest" description="Disordered" evidence="6">
    <location>
        <begin position="149"/>
        <end position="202"/>
    </location>
</feature>
<evidence type="ECO:0000256" key="2">
    <source>
        <dbReference type="ARBA" id="ARBA00022679"/>
    </source>
</evidence>
<gene>
    <name evidence="9" type="primary">LOC102801361</name>
</gene>
<dbReference type="InterPro" id="IPR052256">
    <property type="entry name" value="E3_ubiquitin-ligase_CHFR"/>
</dbReference>
<evidence type="ECO:0000256" key="5">
    <source>
        <dbReference type="ARBA" id="ARBA00023306"/>
    </source>
</evidence>
<sequence length="303" mass="32663">MLISKNTRIKKIRFIYNLSVIVKIDAEEIERAKDVPVKVDEKEKDSQNSAVSMATGDSDARDQMEEVLLCGICQDILHDCISPYQGLGARLINAVGGVFGLGVARPPPTICRQCPGCVTTDATTTVTTTATTIALAETAAVVVTNTPGVTATASSTTDSKNQPSTSTGMAPDDPKPSTSTDDAGTTVPAGTTRTTPDGEVIPMVEPPPFTCDVGQVHLMCLCCKQPMPDRRTAAVTDPTIPTQQYFTFGKKCLISIINENHYESDIFKNYMNENNITVKDLLKQCLVKLDSGEYVCPGKNRYM</sequence>
<proteinExistence type="predicted"/>
<evidence type="ECO:0000313" key="8">
    <source>
        <dbReference type="Proteomes" id="UP000694865"/>
    </source>
</evidence>
<dbReference type="PANTHER" id="PTHR16079">
    <property type="entry name" value="UBIQUITIN LIGASE PROTEIN CHFR"/>
    <property type="match status" value="1"/>
</dbReference>